<feature type="transmembrane region" description="Helical" evidence="6">
    <location>
        <begin position="135"/>
        <end position="151"/>
    </location>
</feature>
<evidence type="ECO:0008006" key="9">
    <source>
        <dbReference type="Google" id="ProtNLM"/>
    </source>
</evidence>
<dbReference type="OrthoDB" id="277121at2"/>
<keyword evidence="5 6" id="KW-0472">Membrane</keyword>
<proteinExistence type="predicted"/>
<protein>
    <recommendedName>
        <fullName evidence="9">Ceramidase</fullName>
    </recommendedName>
</protein>
<evidence type="ECO:0000256" key="2">
    <source>
        <dbReference type="ARBA" id="ARBA00022692"/>
    </source>
</evidence>
<accession>A0A1Y5SRK1</accession>
<keyword evidence="8" id="KW-1185">Reference proteome</keyword>
<evidence type="ECO:0000256" key="4">
    <source>
        <dbReference type="ARBA" id="ARBA00022989"/>
    </source>
</evidence>
<dbReference type="AlphaFoldDB" id="A0A1Y5SRK1"/>
<dbReference type="InterPro" id="IPR008901">
    <property type="entry name" value="ACER"/>
</dbReference>
<dbReference type="GO" id="GO:0006672">
    <property type="term" value="P:ceramide metabolic process"/>
    <property type="evidence" value="ECO:0007669"/>
    <property type="project" value="InterPro"/>
</dbReference>
<dbReference type="GO" id="GO:0016020">
    <property type="term" value="C:membrane"/>
    <property type="evidence" value="ECO:0007669"/>
    <property type="project" value="UniProtKB-SubCell"/>
</dbReference>
<evidence type="ECO:0000256" key="5">
    <source>
        <dbReference type="ARBA" id="ARBA00023136"/>
    </source>
</evidence>
<feature type="transmembrane region" description="Helical" evidence="6">
    <location>
        <begin position="73"/>
        <end position="93"/>
    </location>
</feature>
<evidence type="ECO:0000313" key="7">
    <source>
        <dbReference type="EMBL" id="SLN46133.1"/>
    </source>
</evidence>
<sequence length="220" mass="24478">MDWTRQIDAYCERTDFTFWSEPLNALTNGLYLAGAILMFARTRRDGLPLATALSVMLGLIAIGSFLFHTTATAWASAADTAPIGIFILIYLFAVNRDVLRMLWWRAGFATAGFFPYAAVAVPLLDRIAFLRISDFYWTVPILLLVYAPIVARRNRATAAGFVAGAALLSTSISVRSLDLILCEVFPLGTHFLWHSLNAVLLPMMIEIYRRHMLEGAQRAG</sequence>
<gene>
    <name evidence="7" type="ORF">ROA7023_01895</name>
</gene>
<dbReference type="EMBL" id="FWFZ01000008">
    <property type="protein sequence ID" value="SLN46133.1"/>
    <property type="molecule type" value="Genomic_DNA"/>
</dbReference>
<feature type="transmembrane region" description="Helical" evidence="6">
    <location>
        <begin position="47"/>
        <end position="67"/>
    </location>
</feature>
<keyword evidence="2 6" id="KW-0812">Transmembrane</keyword>
<evidence type="ECO:0000256" key="6">
    <source>
        <dbReference type="SAM" id="Phobius"/>
    </source>
</evidence>
<keyword evidence="4 6" id="KW-1133">Transmembrane helix</keyword>
<comment type="subcellular location">
    <subcellularLocation>
        <location evidence="1">Membrane</location>
        <topology evidence="1">Multi-pass membrane protein</topology>
    </subcellularLocation>
</comment>
<dbReference type="GO" id="GO:0016811">
    <property type="term" value="F:hydrolase activity, acting on carbon-nitrogen (but not peptide) bonds, in linear amides"/>
    <property type="evidence" value="ECO:0007669"/>
    <property type="project" value="InterPro"/>
</dbReference>
<feature type="transmembrane region" description="Helical" evidence="6">
    <location>
        <begin position="102"/>
        <end position="123"/>
    </location>
</feature>
<dbReference type="Proteomes" id="UP000193900">
    <property type="component" value="Unassembled WGS sequence"/>
</dbReference>
<dbReference type="Pfam" id="PF05875">
    <property type="entry name" value="Ceramidase"/>
    <property type="match status" value="1"/>
</dbReference>
<evidence type="ECO:0000256" key="1">
    <source>
        <dbReference type="ARBA" id="ARBA00004141"/>
    </source>
</evidence>
<name>A0A1Y5SRK1_9RHOB</name>
<evidence type="ECO:0000313" key="8">
    <source>
        <dbReference type="Proteomes" id="UP000193900"/>
    </source>
</evidence>
<evidence type="ECO:0000256" key="3">
    <source>
        <dbReference type="ARBA" id="ARBA00022801"/>
    </source>
</evidence>
<organism evidence="7 8">
    <name type="scientific">Roseisalinus antarcticus</name>
    <dbReference type="NCBI Taxonomy" id="254357"/>
    <lineage>
        <taxon>Bacteria</taxon>
        <taxon>Pseudomonadati</taxon>
        <taxon>Pseudomonadota</taxon>
        <taxon>Alphaproteobacteria</taxon>
        <taxon>Rhodobacterales</taxon>
        <taxon>Roseobacteraceae</taxon>
        <taxon>Roseisalinus</taxon>
    </lineage>
</organism>
<reference evidence="7 8" key="1">
    <citation type="submission" date="2017-03" db="EMBL/GenBank/DDBJ databases">
        <authorList>
            <person name="Afonso C.L."/>
            <person name="Miller P.J."/>
            <person name="Scott M.A."/>
            <person name="Spackman E."/>
            <person name="Goraichik I."/>
            <person name="Dimitrov K.M."/>
            <person name="Suarez D.L."/>
            <person name="Swayne D.E."/>
        </authorList>
    </citation>
    <scope>NUCLEOTIDE SEQUENCE [LARGE SCALE GENOMIC DNA]</scope>
    <source>
        <strain evidence="7 8">CECT 7023</strain>
    </source>
</reference>
<keyword evidence="3" id="KW-0378">Hydrolase</keyword>
<dbReference type="RefSeq" id="WP_085878761.1">
    <property type="nucleotide sequence ID" value="NZ_FWFZ01000008.1"/>
</dbReference>